<dbReference type="PANTHER" id="PTHR46969:SF1">
    <property type="entry name" value="BIFUNCTIONAL PROTEIN HLDE"/>
    <property type="match status" value="1"/>
</dbReference>
<evidence type="ECO:0000313" key="6">
    <source>
        <dbReference type="Proteomes" id="UP000192906"/>
    </source>
</evidence>
<keyword evidence="2" id="KW-0119">Carbohydrate metabolism</keyword>
<evidence type="ECO:0000313" key="5">
    <source>
        <dbReference type="EMBL" id="SMF30269.1"/>
    </source>
</evidence>
<dbReference type="GO" id="GO:0005829">
    <property type="term" value="C:cytosol"/>
    <property type="evidence" value="ECO:0007669"/>
    <property type="project" value="TreeGrafter"/>
</dbReference>
<dbReference type="EMBL" id="FWZU01000004">
    <property type="protein sequence ID" value="SMF30269.1"/>
    <property type="molecule type" value="Genomic_DNA"/>
</dbReference>
<dbReference type="Gene3D" id="3.40.50.620">
    <property type="entry name" value="HUPs"/>
    <property type="match status" value="1"/>
</dbReference>
<dbReference type="InterPro" id="IPR011611">
    <property type="entry name" value="PfkB_dom"/>
</dbReference>
<evidence type="ECO:0000256" key="1">
    <source>
        <dbReference type="ARBA" id="ARBA00023268"/>
    </source>
</evidence>
<sequence>MTSIEKKIKSVSELAEISADLKGQGKKIVLCHGVFDLLHIGHIRYLNQAKEHGDILIVSLTPDRFVDKGPDRPAFTEILRAEALASLGQTDFVTINEWPTAVETLRLIRPDIYAKGDEFKDVEGDTVGKIGIEADVVKEIGAELVFTSDIVFSSSNLINRYLTKNSEEMDEYLRMFRTRYELNEILGMLDKMEELKVLVVGDTILDEYQIASALGKSSKDPILALKYQSHEMYAGGALAIANHVANFAGEVTLFSMLGEKERHEEFIREKLNSKIVPHFFTQPGSPTILKRRFIDGYSLSKVMEIYIMNDDPLPKKVDKALCEQLEQHLNGYDLVIVADFGHGIITPSMVELLSGKTPYLAVNTQANAGNRGFNTIGKYPHVDFFSLAEHELRLETRDQVSDLRPLLIEVGENLGVKLSMVTEGSRGCSLWNPVSEFVRVPSFNSNVVDRVGAGDALFSVSAMAACMGLHEELVGFFGNVAGALAVQIMGNDKSIGKQAMQKYITATLK</sequence>
<dbReference type="SUPFAM" id="SSF53613">
    <property type="entry name" value="Ribokinase-like"/>
    <property type="match status" value="1"/>
</dbReference>
<dbReference type="STRING" id="1519643.SAMN06295933_2824"/>
<dbReference type="Pfam" id="PF00294">
    <property type="entry name" value="PfkB"/>
    <property type="match status" value="1"/>
</dbReference>
<dbReference type="Proteomes" id="UP000192906">
    <property type="component" value="Unassembled WGS sequence"/>
</dbReference>
<dbReference type="Pfam" id="PF01467">
    <property type="entry name" value="CTP_transf_like"/>
    <property type="match status" value="1"/>
</dbReference>
<dbReference type="PANTHER" id="PTHR46969">
    <property type="entry name" value="BIFUNCTIONAL PROTEIN HLDE"/>
    <property type="match status" value="1"/>
</dbReference>
<keyword evidence="6" id="KW-1185">Reference proteome</keyword>
<dbReference type="SUPFAM" id="SSF52374">
    <property type="entry name" value="Nucleotidylyl transferase"/>
    <property type="match status" value="1"/>
</dbReference>
<evidence type="ECO:0000256" key="2">
    <source>
        <dbReference type="ARBA" id="ARBA00023277"/>
    </source>
</evidence>
<dbReference type="GO" id="GO:0033786">
    <property type="term" value="F:heptose-1-phosphate adenylyltransferase activity"/>
    <property type="evidence" value="ECO:0007669"/>
    <property type="project" value="TreeGrafter"/>
</dbReference>
<evidence type="ECO:0000259" key="4">
    <source>
        <dbReference type="Pfam" id="PF01467"/>
    </source>
</evidence>
<proteinExistence type="predicted"/>
<feature type="domain" description="Cytidyltransferase-like" evidence="4">
    <location>
        <begin position="31"/>
        <end position="119"/>
    </location>
</feature>
<gene>
    <name evidence="5" type="ORF">SAMN06295933_2824</name>
</gene>
<keyword evidence="1" id="KW-0511">Multifunctional enzyme</keyword>
<protein>
    <submittedName>
        <fullName evidence="5">RfaE bifunctional protein, domain I/rfaE bifunctional protein, domain II</fullName>
    </submittedName>
</protein>
<name>A0A1X7E9U8_9BACT</name>
<reference evidence="6" key="1">
    <citation type="submission" date="2017-04" db="EMBL/GenBank/DDBJ databases">
        <authorList>
            <person name="Varghese N."/>
            <person name="Submissions S."/>
        </authorList>
    </citation>
    <scope>NUCLEOTIDE SEQUENCE [LARGE SCALE GENOMIC DNA]</scope>
    <source>
        <strain evidence="6">K3S</strain>
    </source>
</reference>
<accession>A0A1X7E9U8</accession>
<dbReference type="InterPro" id="IPR014729">
    <property type="entry name" value="Rossmann-like_a/b/a_fold"/>
</dbReference>
<dbReference type="InterPro" id="IPR004821">
    <property type="entry name" value="Cyt_trans-like"/>
</dbReference>
<dbReference type="InterPro" id="IPR029056">
    <property type="entry name" value="Ribokinase-like"/>
</dbReference>
<organism evidence="5 6">
    <name type="scientific">Desulfovibrio gilichinskyi</name>
    <dbReference type="NCBI Taxonomy" id="1519643"/>
    <lineage>
        <taxon>Bacteria</taxon>
        <taxon>Pseudomonadati</taxon>
        <taxon>Thermodesulfobacteriota</taxon>
        <taxon>Desulfovibrionia</taxon>
        <taxon>Desulfovibrionales</taxon>
        <taxon>Desulfovibrionaceae</taxon>
        <taxon>Desulfovibrio</taxon>
    </lineage>
</organism>
<dbReference type="GO" id="GO:0033785">
    <property type="term" value="F:heptose 7-phosphate kinase activity"/>
    <property type="evidence" value="ECO:0007669"/>
    <property type="project" value="TreeGrafter"/>
</dbReference>
<dbReference type="AlphaFoldDB" id="A0A1X7E9U8"/>
<feature type="domain" description="Carbohydrate kinase PfkB" evidence="3">
    <location>
        <begin position="380"/>
        <end position="490"/>
    </location>
</feature>
<dbReference type="RefSeq" id="WP_085103284.1">
    <property type="nucleotide sequence ID" value="NZ_FWZU01000004.1"/>
</dbReference>
<dbReference type="Gene3D" id="3.40.1190.20">
    <property type="match status" value="1"/>
</dbReference>
<dbReference type="NCBIfam" id="TIGR00125">
    <property type="entry name" value="cyt_tran_rel"/>
    <property type="match status" value="1"/>
</dbReference>
<evidence type="ECO:0000259" key="3">
    <source>
        <dbReference type="Pfam" id="PF00294"/>
    </source>
</evidence>
<dbReference type="OrthoDB" id="9795543at2"/>